<dbReference type="GO" id="GO:0004065">
    <property type="term" value="F:arylsulfatase activity"/>
    <property type="evidence" value="ECO:0007669"/>
    <property type="project" value="UniProtKB-EC"/>
</dbReference>
<keyword evidence="3 7" id="KW-0378">Hydrolase</keyword>
<dbReference type="Pfam" id="PF00884">
    <property type="entry name" value="Sulfatase"/>
    <property type="match status" value="1"/>
</dbReference>
<evidence type="ECO:0000313" key="7">
    <source>
        <dbReference type="EMBL" id="QDT66696.1"/>
    </source>
</evidence>
<keyword evidence="8" id="KW-1185">Reference proteome</keyword>
<evidence type="ECO:0000259" key="6">
    <source>
        <dbReference type="Pfam" id="PF00884"/>
    </source>
</evidence>
<gene>
    <name evidence="7" type="primary">atsA_37</name>
    <name evidence="7" type="ORF">V22_39670</name>
</gene>
<dbReference type="CDD" id="cd16027">
    <property type="entry name" value="SGSH"/>
    <property type="match status" value="1"/>
</dbReference>
<evidence type="ECO:0000256" key="3">
    <source>
        <dbReference type="ARBA" id="ARBA00022801"/>
    </source>
</evidence>
<dbReference type="InterPro" id="IPR050738">
    <property type="entry name" value="Sulfatase"/>
</dbReference>
<keyword evidence="4" id="KW-0106">Calcium</keyword>
<evidence type="ECO:0000256" key="1">
    <source>
        <dbReference type="ARBA" id="ARBA00008779"/>
    </source>
</evidence>
<dbReference type="InterPro" id="IPR017850">
    <property type="entry name" value="Alkaline_phosphatase_core_sf"/>
</dbReference>
<feature type="signal peptide" evidence="5">
    <location>
        <begin position="1"/>
        <end position="21"/>
    </location>
</feature>
<dbReference type="PANTHER" id="PTHR42693">
    <property type="entry name" value="ARYLSULFATASE FAMILY MEMBER"/>
    <property type="match status" value="1"/>
</dbReference>
<proteinExistence type="inferred from homology"/>
<reference evidence="7 8" key="1">
    <citation type="submission" date="2019-02" db="EMBL/GenBank/DDBJ databases">
        <title>Deep-cultivation of Planctomycetes and their phenomic and genomic characterization uncovers novel biology.</title>
        <authorList>
            <person name="Wiegand S."/>
            <person name="Jogler M."/>
            <person name="Boedeker C."/>
            <person name="Pinto D."/>
            <person name="Vollmers J."/>
            <person name="Rivas-Marin E."/>
            <person name="Kohn T."/>
            <person name="Peeters S.H."/>
            <person name="Heuer A."/>
            <person name="Rast P."/>
            <person name="Oberbeckmann S."/>
            <person name="Bunk B."/>
            <person name="Jeske O."/>
            <person name="Meyerdierks A."/>
            <person name="Storesund J.E."/>
            <person name="Kallscheuer N."/>
            <person name="Luecker S."/>
            <person name="Lage O.M."/>
            <person name="Pohl T."/>
            <person name="Merkel B.J."/>
            <person name="Hornburger P."/>
            <person name="Mueller R.-W."/>
            <person name="Bruemmer F."/>
            <person name="Labrenz M."/>
            <person name="Spormann A.M."/>
            <person name="Op den Camp H."/>
            <person name="Overmann J."/>
            <person name="Amann R."/>
            <person name="Jetten M.S.M."/>
            <person name="Mascher T."/>
            <person name="Medema M.H."/>
            <person name="Devos D.P."/>
            <person name="Kaster A.-K."/>
            <person name="Ovreas L."/>
            <person name="Rohde M."/>
            <person name="Galperin M.Y."/>
            <person name="Jogler C."/>
        </authorList>
    </citation>
    <scope>NUCLEOTIDE SEQUENCE [LARGE SCALE GENOMIC DNA]</scope>
    <source>
        <strain evidence="7 8">V22</strain>
    </source>
</reference>
<organism evidence="7 8">
    <name type="scientific">Calycomorphotria hydatis</name>
    <dbReference type="NCBI Taxonomy" id="2528027"/>
    <lineage>
        <taxon>Bacteria</taxon>
        <taxon>Pseudomonadati</taxon>
        <taxon>Planctomycetota</taxon>
        <taxon>Planctomycetia</taxon>
        <taxon>Planctomycetales</taxon>
        <taxon>Planctomycetaceae</taxon>
        <taxon>Calycomorphotria</taxon>
    </lineage>
</organism>
<dbReference type="InterPro" id="IPR000917">
    <property type="entry name" value="Sulfatase_N"/>
</dbReference>
<protein>
    <submittedName>
        <fullName evidence="7">Arylsulfatase</fullName>
        <ecNumber evidence="7">3.1.6.1</ecNumber>
    </submittedName>
</protein>
<sequence length="487" mass="55510" precursor="true">MIRCCLPALACIVLCTSTSFAAAKNVVVVVVDDMGFQAGCYGNDVIQTPNLDQLAAEGTKFTRAHCTSASCSASRSVILTGLYNHATGHYGHAHSYNHFSTYETVPTLPVMLEEAGYRTCSVGKYHVAPNYIYKFQDYRNKNTQGHRNSVRMAENAIGWLKEVGDDPFFLYFCTNDPHRGGGEDGFSNFNDDPDRYPEIKRMTYSPDDVIVPDWMPETPESRGELAEYYQAISRLDQGLGKLVGALKEMGKYDDTLIMFLSDNGPPFPGAKTNLYEPGSHLPLIVRDPYQKEQGVTSDARVCWADLTPTILDWCGVKPGPRPAIKTVESVGEPTVNGRKVPVKFHGKSFLEAIDGDYDAEKFDRLYLSHTFHEITMYYPMRVIYDGNYKLIFNIAHGLPYPYASDLFKSPTWQGMLDRGLDHYGKRLIRDYTFRDRFELYDLKSDPDEIKNLARDPRHTDKLEYLQSELQNWQKETKDPWELKWRYE</sequence>
<evidence type="ECO:0000256" key="2">
    <source>
        <dbReference type="ARBA" id="ARBA00022723"/>
    </source>
</evidence>
<name>A0A517TEA2_9PLAN</name>
<dbReference type="PANTHER" id="PTHR42693:SF53">
    <property type="entry name" value="ENDO-4-O-SULFATASE"/>
    <property type="match status" value="1"/>
</dbReference>
<dbReference type="GO" id="GO:0046872">
    <property type="term" value="F:metal ion binding"/>
    <property type="evidence" value="ECO:0007669"/>
    <property type="project" value="UniProtKB-KW"/>
</dbReference>
<evidence type="ECO:0000256" key="5">
    <source>
        <dbReference type="SAM" id="SignalP"/>
    </source>
</evidence>
<dbReference type="RefSeq" id="WP_145265982.1">
    <property type="nucleotide sequence ID" value="NZ_CP036316.1"/>
</dbReference>
<dbReference type="OrthoDB" id="9762324at2"/>
<dbReference type="InterPro" id="IPR024607">
    <property type="entry name" value="Sulfatase_CS"/>
</dbReference>
<keyword evidence="5" id="KW-0732">Signal</keyword>
<feature type="chain" id="PRO_5021969312" evidence="5">
    <location>
        <begin position="22"/>
        <end position="487"/>
    </location>
</feature>
<dbReference type="SUPFAM" id="SSF53649">
    <property type="entry name" value="Alkaline phosphatase-like"/>
    <property type="match status" value="1"/>
</dbReference>
<dbReference type="PROSITE" id="PS00149">
    <property type="entry name" value="SULFATASE_2"/>
    <property type="match status" value="1"/>
</dbReference>
<dbReference type="KEGG" id="chya:V22_39670"/>
<evidence type="ECO:0000256" key="4">
    <source>
        <dbReference type="ARBA" id="ARBA00022837"/>
    </source>
</evidence>
<dbReference type="EMBL" id="CP036316">
    <property type="protein sequence ID" value="QDT66696.1"/>
    <property type="molecule type" value="Genomic_DNA"/>
</dbReference>
<dbReference type="AlphaFoldDB" id="A0A517TEA2"/>
<dbReference type="Gene3D" id="3.40.720.10">
    <property type="entry name" value="Alkaline Phosphatase, subunit A"/>
    <property type="match status" value="1"/>
</dbReference>
<dbReference type="Proteomes" id="UP000319976">
    <property type="component" value="Chromosome"/>
</dbReference>
<accession>A0A517TEA2</accession>
<comment type="similarity">
    <text evidence="1">Belongs to the sulfatase family.</text>
</comment>
<feature type="domain" description="Sulfatase N-terminal" evidence="6">
    <location>
        <begin position="24"/>
        <end position="316"/>
    </location>
</feature>
<dbReference type="EC" id="3.1.6.1" evidence="7"/>
<keyword evidence="2" id="KW-0479">Metal-binding</keyword>
<evidence type="ECO:0000313" key="8">
    <source>
        <dbReference type="Proteomes" id="UP000319976"/>
    </source>
</evidence>